<accession>A0A3N0XZX4</accession>
<feature type="region of interest" description="Disordered" evidence="1">
    <location>
        <begin position="146"/>
        <end position="173"/>
    </location>
</feature>
<proteinExistence type="predicted"/>
<feature type="region of interest" description="Disordered" evidence="1">
    <location>
        <begin position="195"/>
        <end position="245"/>
    </location>
</feature>
<comment type="caution">
    <text evidence="2">The sequence shown here is derived from an EMBL/GenBank/DDBJ whole genome shotgun (WGS) entry which is preliminary data.</text>
</comment>
<keyword evidence="3" id="KW-1185">Reference proteome</keyword>
<reference evidence="2 3" key="1">
    <citation type="submission" date="2018-10" db="EMBL/GenBank/DDBJ databases">
        <title>Genome assembly for a Yunnan-Guizhou Plateau 3E fish, Anabarilius grahami (Regan), and its evolutionary and genetic applications.</title>
        <authorList>
            <person name="Jiang W."/>
        </authorList>
    </citation>
    <scope>NUCLEOTIDE SEQUENCE [LARGE SCALE GENOMIC DNA]</scope>
    <source>
        <strain evidence="2">AG-KIZ</strain>
        <tissue evidence="2">Muscle</tissue>
    </source>
</reference>
<evidence type="ECO:0000313" key="3">
    <source>
        <dbReference type="Proteomes" id="UP000281406"/>
    </source>
</evidence>
<dbReference type="Proteomes" id="UP000281406">
    <property type="component" value="Unassembled WGS sequence"/>
</dbReference>
<feature type="compositionally biased region" description="Pro residues" evidence="1">
    <location>
        <begin position="215"/>
        <end position="236"/>
    </location>
</feature>
<organism evidence="2 3">
    <name type="scientific">Anabarilius grahami</name>
    <name type="common">Kanglang fish</name>
    <name type="synonym">Barilius grahami</name>
    <dbReference type="NCBI Taxonomy" id="495550"/>
    <lineage>
        <taxon>Eukaryota</taxon>
        <taxon>Metazoa</taxon>
        <taxon>Chordata</taxon>
        <taxon>Craniata</taxon>
        <taxon>Vertebrata</taxon>
        <taxon>Euteleostomi</taxon>
        <taxon>Actinopterygii</taxon>
        <taxon>Neopterygii</taxon>
        <taxon>Teleostei</taxon>
        <taxon>Ostariophysi</taxon>
        <taxon>Cypriniformes</taxon>
        <taxon>Xenocyprididae</taxon>
        <taxon>Xenocypridinae</taxon>
        <taxon>Xenocypridinae incertae sedis</taxon>
        <taxon>Anabarilius</taxon>
    </lineage>
</organism>
<evidence type="ECO:0000256" key="1">
    <source>
        <dbReference type="SAM" id="MobiDB-lite"/>
    </source>
</evidence>
<name>A0A3N0XZX4_ANAGA</name>
<gene>
    <name evidence="2" type="ORF">DPX16_0751</name>
</gene>
<sequence>MKQSRAECCASRNEAAGVIAKERRVRHMAREQQKFYYATVATSASSSQAYVGGIEDERANKGTQQRRDYCLQPHLPAHAPEHAADPEAFPEHAAGPEAFPEHAVGPEATPEVLESNASPVIPDMAKKTVFVFYVLTVLRAWRTHVGSGDHGPEQPEPAAVVPEQPEPAAVPEQPALPDTATEAVTELPALPDTATEAVTELPALPDMATEHPWSALPPPRPSEPLKPAKSVPPAPPWQSARTPTFMESPWPVESLLLASNLGASVRRIV</sequence>
<dbReference type="AlphaFoldDB" id="A0A3N0XZX4"/>
<protein>
    <submittedName>
        <fullName evidence="2">Uncharacterized protein</fullName>
    </submittedName>
</protein>
<dbReference type="EMBL" id="RJVU01056895">
    <property type="protein sequence ID" value="ROK41044.1"/>
    <property type="molecule type" value="Genomic_DNA"/>
</dbReference>
<feature type="compositionally biased region" description="Low complexity" evidence="1">
    <location>
        <begin position="156"/>
        <end position="173"/>
    </location>
</feature>
<evidence type="ECO:0000313" key="2">
    <source>
        <dbReference type="EMBL" id="ROK41044.1"/>
    </source>
</evidence>